<keyword evidence="13" id="KW-1133">Transmembrane helix</keyword>
<keyword evidence="13" id="KW-0812">Transmembrane</keyword>
<keyword evidence="13" id="KW-0472">Membrane</keyword>
<dbReference type="InterPro" id="IPR016024">
    <property type="entry name" value="ARM-type_fold"/>
</dbReference>
<evidence type="ECO:0000256" key="10">
    <source>
        <dbReference type="ARBA" id="ARBA00023204"/>
    </source>
</evidence>
<evidence type="ECO:0000313" key="14">
    <source>
        <dbReference type="EnsemblMetazoa" id="PPA15221.1"/>
    </source>
</evidence>
<dbReference type="Pfam" id="PF00595">
    <property type="entry name" value="PDZ"/>
    <property type="match status" value="1"/>
</dbReference>
<evidence type="ECO:0000256" key="13">
    <source>
        <dbReference type="SAM" id="Phobius"/>
    </source>
</evidence>
<keyword evidence="11" id="KW-0539">Nucleus</keyword>
<feature type="region of interest" description="Disordered" evidence="12">
    <location>
        <begin position="802"/>
        <end position="828"/>
    </location>
</feature>
<keyword evidence="9" id="KW-0067">ATP-binding</keyword>
<dbReference type="SMART" id="SM00228">
    <property type="entry name" value="PDZ"/>
    <property type="match status" value="1"/>
</dbReference>
<dbReference type="GO" id="GO:0005524">
    <property type="term" value="F:ATP binding"/>
    <property type="evidence" value="ECO:0007669"/>
    <property type="project" value="UniProtKB-KW"/>
</dbReference>
<dbReference type="PROSITE" id="PS51190">
    <property type="entry name" value="FATC"/>
    <property type="match status" value="1"/>
</dbReference>
<dbReference type="InterPro" id="IPR011009">
    <property type="entry name" value="Kinase-like_dom_sf"/>
</dbReference>
<dbReference type="PROSITE" id="PS50106">
    <property type="entry name" value="PDZ"/>
    <property type="match status" value="1"/>
</dbReference>
<evidence type="ECO:0000256" key="3">
    <source>
        <dbReference type="ARBA" id="ARBA00012513"/>
    </source>
</evidence>
<comment type="similarity">
    <text evidence="2">Belongs to the PI3/PI4-kinase family. ATM subfamily.</text>
</comment>
<comment type="subcellular location">
    <subcellularLocation>
        <location evidence="1">Nucleus</location>
    </subcellularLocation>
</comment>
<dbReference type="Pfam" id="PF02260">
    <property type="entry name" value="FATC"/>
    <property type="match status" value="1"/>
</dbReference>
<reference evidence="14" key="2">
    <citation type="submission" date="2022-06" db="UniProtKB">
        <authorList>
            <consortium name="EnsemblMetazoa"/>
        </authorList>
    </citation>
    <scope>IDENTIFICATION</scope>
    <source>
        <strain evidence="14">PS312</strain>
    </source>
</reference>
<organism evidence="14 15">
    <name type="scientific">Pristionchus pacificus</name>
    <name type="common">Parasitic nematode worm</name>
    <dbReference type="NCBI Taxonomy" id="54126"/>
    <lineage>
        <taxon>Eukaryota</taxon>
        <taxon>Metazoa</taxon>
        <taxon>Ecdysozoa</taxon>
        <taxon>Nematoda</taxon>
        <taxon>Chromadorea</taxon>
        <taxon>Rhabditida</taxon>
        <taxon>Rhabditina</taxon>
        <taxon>Diplogasteromorpha</taxon>
        <taxon>Diplogasteroidea</taxon>
        <taxon>Neodiplogasteridae</taxon>
        <taxon>Pristionchus</taxon>
    </lineage>
</organism>
<keyword evidence="8" id="KW-0418">Kinase</keyword>
<dbReference type="InterPro" id="IPR000403">
    <property type="entry name" value="PI3/4_kinase_cat_dom"/>
</dbReference>
<evidence type="ECO:0000256" key="11">
    <source>
        <dbReference type="ARBA" id="ARBA00023242"/>
    </source>
</evidence>
<dbReference type="InterPro" id="IPR003151">
    <property type="entry name" value="PIK-rel_kinase_FAT"/>
</dbReference>
<evidence type="ECO:0000256" key="12">
    <source>
        <dbReference type="SAM" id="MobiDB-lite"/>
    </source>
</evidence>
<evidence type="ECO:0000256" key="7">
    <source>
        <dbReference type="ARBA" id="ARBA00022763"/>
    </source>
</evidence>
<dbReference type="InterPro" id="IPR056802">
    <property type="entry name" value="ATR-like_M-HEAT"/>
</dbReference>
<dbReference type="GO" id="GO:0005634">
    <property type="term" value="C:nucleus"/>
    <property type="evidence" value="ECO:0000318"/>
    <property type="project" value="GO_Central"/>
</dbReference>
<accession>A0A2A6BAQ9</accession>
<keyword evidence="5" id="KW-0808">Transferase</keyword>
<sequence length="2992" mass="337481">MEAAVPPSSRYSDAEEDFEFVEDDSKSEVEVSFEPEKHESFIVKQKTNKPEAIELADLSSPVAVREEVRVALEKKMGEEHDLTKEMEKKKKKKEEKKACPILFGIRFVILSLYLFALVYGIVLPAYEKLANATATLKTPLIGEKYESILPHADPYGFSLTGIFISAVKKGSMAEQANLHRGNQILSVNSIAVEGLNHDKLIALVEKVKSQKGTLKLMTRSNLEGLKLTEQLLELVEKKNIDQAVVDVLRRSLVSQSRGETQCSWGASRKADANPSVLAAPRRMPVPPVPSPLVNGNNTRKTNGVKEVVKKKKSIHTQQHNDELTKLWTQYIEDSAVIPNLMEELKDNLIIGGATDSKKDVKIRKVMTKEDRIGHWRAIMARITAILERKYDRLVRHDCSSNSDEGSTKINLTFMVNALKEMHGEYPIQPDWVRWAITKLMLLLTGKIVYDKMGMNICDHLLTLLQFLKDDKAETSDLLQTMIGQMHALTQQAKSITFTRATVPPELRAEIQMEWRNGCENVIMLSIVDLLLIHPLFDFPSLPSRIQLQLWASLFHLLNTRSQNAQHSSVQLMQRLLYRDLASLEIVRLVVDYGVAFFKKYPPSKKESEKEVNLRVTIIDIVQLLTDHLRKLGRSKLLKGAQATVLIGWAVSVLGLAETWNLDNVEEEREAGLNGQRNILRTFSLICCRILSSIQVKSATQLKDPLKELVEAVKRVITVSLHEWALPSPAHRVGMTAAAAAAAAEERMACAANFLLFSDDLNGNEENSLWISKETDKTLKACSDRMDAALRARHLMISSLAPTKRARRASAEDQASQKSQKSAAGDAATAAAAATPSTNALLQRLLPDNNQILQYIHAVDKLPPIKGETILQALFSLVAQIIPLSQSMTATAVAVLSLPWMATDADILQSFKRHTRSLPLLKELYPLTKIVKNACTSSSLLRECTLKPLASLPRPPQFSEWRRRIFEKALTLTPSRNAPKSRGMKLWESNKIGQVVTVSIVKSALDSLASFTSSVEPGYYEKTLALVIELIDMEELDRSPVHVEHVVRAVADSLCAIDGVSRKMNEGTGEYRCTACEKLQRDLVPTAKTVSVPKDFVKLMVKVFSDDSVKTNTIENRIDAYSILFAMLCHVQDAVKRFEEVIIASLALINDKDEDIRKDYAYAFKVIVSMNPSQKLIQAIMDAFEINDDEVHSQEQEQRIFESSAPFLAHCASESHDVKFRQWSRERMYARALQLPSSTLLTQFAHDLHISEAKKDPEIGADPKRFFVRQTRTLTRMLSSELLSTVVDWWKDRGEYKEDEWIKEVTQDCDYVLHTAARIWGFDSIQSLLRSCASHLVAECIVVEHSVHGAATMVIERDRERRSLIEECVPSIVERIIKASTASQSAAKLAKEYCGASMRDLLNARRYHCTFFVLRMMAENEEKALQLLLTINRLEKKDDATLTNVLKIRCEYLGYLLSLRRSLLEDESYDLRGKILKSIRVIITMLEESFLDEIASKLMMVLRAATAVGEEAVEVWTAFVEKLGNGILVSLLPQILIAVQPLLRFESSSGLLKTIFEQRDALKNEQSASFERAVMVLLGGEGSFEDDDGSMRIRKYLSRRRVTPATSEDVILGCARMLHEEGETVGRVVLRRLVSTLDGRPLRDDLAAAVMPALLHTIRVCADADVRLAAAKCIGLVGAVDPGRLGLSLEAQRREGKGVEMGGGGVKKILFVNSSNKEFFVDLLTRAWRVYASLTDADMIDIASFAIQSLLSKLVGPNDENGVFKRLPEECKRDIGPFLKTSLTNNQELKANDVKGKCLVNEVGTFPDWLLQNFLVGVKEIKNSELHDIFKALKWLVYTRDTAFARHLLPHLIIIMLMERREIMLEHYGREMIEVLRRTIDPQSANWTRLAAHVVFSIVDTLERYAISKSEASRKDADHKKVIDLIKRVCSEKLADGSLLVVVAAEKCQCLLRALRWCEQFAIGGGVTEYAHASESAEFDRAPFYDLERLYMQLNEVDGVAGAFATISKSTAPTADERILDLEANGDYTEALPLYAYSGEQKELKLLECLLRLNQPQLALSRAAMEQRGSVRDASTSRAIEAAQLEAAWHLRDWGRLDEMIKKRDPLSSGETGWGAACASIMSTIHHRKENQITVKTDRARSNLVERLTALTIEDSDTYAQSYKYIAQLHMLAEIDDAKVQLFNDSQVACKEQVDEIMKYWEVRIELKDRSESVAQCASSIEPMLRVRRELLRAAGGDIGESTKDGVCGLLLQSCRLARQAGHLQIAWTFLVEAKALETCHQAVGMEEARFEFQKGNQSEAIGLLSRLLNVRFSKMHEIFSVFSNQSPVGSQAVLATQTNAAARSKLSVEELKINAKSLVAQQRKEERAAYAEVQLLRTEYMLKAGASAPEDLYKTYLGLKKLEVQSEDLHYRVAVFIDSLLNMAEIRSELIPNILDSYGQVIKCGRSHLFHAVPRMLTIWLDVTQKWAEEACTYAPTSSDREKRVKEIRALNQTMRGIIESLPLSVFFPSFPQLISRILHPDQSVFEELMNVLAKLIVAFPHQCLWQAIAVYRDAPDPMQDKHSEKMIKCKQVFERAKMLDKKKTLDDLIDQYDYFARQLINIAESDKVRSDPERLISKHFKHLHNFFKFNKLETMLLLGSKTRKLVGVRSIKPKIMMPMTEMLEQSISEKEDAKVMSSMMAPRKISLRGSDGKLYSLLCKKDDELRKDARLMSFCKSGGGIIEWVPNLNTFKQTLKPLFIEYQVKNLQRIDYNDKWPIDQKLKMMRDHFYKVYPQVAAEWQRRAFSDPCSWHTARLLFTRSCAVMSMIGFVCGLGDRHADNILIDQTDGGIMHVDFNILFNRGEKLGVPEIVPFRLTRNLVDGFGPTGVEGTWKKSAEATLEVMRANAETLLTVMQAFIYDPLCEFGEGRAQQNKTGQRKMTEQKSSKPSVNEVLEMIKYRLEGHIVTPLTLKKHSLTKKMSVNGQVTKLYELATDETKLCQMFSGWSPYL</sequence>
<dbReference type="SUPFAM" id="SSF50156">
    <property type="entry name" value="PDZ domain-like"/>
    <property type="match status" value="1"/>
</dbReference>
<evidence type="ECO:0000256" key="9">
    <source>
        <dbReference type="ARBA" id="ARBA00022840"/>
    </source>
</evidence>
<dbReference type="Pfam" id="PF25030">
    <property type="entry name" value="M-HEAT_ATR"/>
    <property type="match status" value="1"/>
</dbReference>
<keyword evidence="6" id="KW-0547">Nucleotide-binding</keyword>
<evidence type="ECO:0000256" key="2">
    <source>
        <dbReference type="ARBA" id="ARBA00010769"/>
    </source>
</evidence>
<dbReference type="InterPro" id="IPR036034">
    <property type="entry name" value="PDZ_sf"/>
</dbReference>
<dbReference type="Gene3D" id="2.30.42.10">
    <property type="match status" value="1"/>
</dbReference>
<gene>
    <name evidence="14" type="primary">WBGene00104775</name>
</gene>
<evidence type="ECO:0000256" key="4">
    <source>
        <dbReference type="ARBA" id="ARBA00022527"/>
    </source>
</evidence>
<feature type="transmembrane region" description="Helical" evidence="13">
    <location>
        <begin position="98"/>
        <end position="122"/>
    </location>
</feature>
<evidence type="ECO:0000313" key="15">
    <source>
        <dbReference type="Proteomes" id="UP000005239"/>
    </source>
</evidence>
<evidence type="ECO:0000256" key="5">
    <source>
        <dbReference type="ARBA" id="ARBA00022679"/>
    </source>
</evidence>
<dbReference type="SUPFAM" id="SSF56112">
    <property type="entry name" value="Protein kinase-like (PK-like)"/>
    <property type="match status" value="1"/>
</dbReference>
<dbReference type="InterPro" id="IPR036940">
    <property type="entry name" value="PI3/4_kinase_cat_sf"/>
</dbReference>
<dbReference type="Gene3D" id="3.30.1010.10">
    <property type="entry name" value="Phosphatidylinositol 3-kinase Catalytic Subunit, Chain A, domain 4"/>
    <property type="match status" value="1"/>
</dbReference>
<dbReference type="GO" id="GO:0000077">
    <property type="term" value="P:DNA damage checkpoint signaling"/>
    <property type="evidence" value="ECO:0000318"/>
    <property type="project" value="GO_Central"/>
</dbReference>
<dbReference type="InterPro" id="IPR057564">
    <property type="entry name" value="HEAT_ATR"/>
</dbReference>
<proteinExistence type="inferred from homology"/>
<reference evidence="15" key="1">
    <citation type="journal article" date="2008" name="Nat. Genet.">
        <title>The Pristionchus pacificus genome provides a unique perspective on nematode lifestyle and parasitism.</title>
        <authorList>
            <person name="Dieterich C."/>
            <person name="Clifton S.W."/>
            <person name="Schuster L.N."/>
            <person name="Chinwalla A."/>
            <person name="Delehaunty K."/>
            <person name="Dinkelacker I."/>
            <person name="Fulton L."/>
            <person name="Fulton R."/>
            <person name="Godfrey J."/>
            <person name="Minx P."/>
            <person name="Mitreva M."/>
            <person name="Roeseler W."/>
            <person name="Tian H."/>
            <person name="Witte H."/>
            <person name="Yang S.P."/>
            <person name="Wilson R.K."/>
            <person name="Sommer R.J."/>
        </authorList>
    </citation>
    <scope>NUCLEOTIDE SEQUENCE [LARGE SCALE GENOMIC DNA]</scope>
    <source>
        <strain evidence="15">PS312</strain>
    </source>
</reference>
<evidence type="ECO:0000256" key="1">
    <source>
        <dbReference type="ARBA" id="ARBA00004123"/>
    </source>
</evidence>
<dbReference type="SUPFAM" id="SSF48371">
    <property type="entry name" value="ARM repeat"/>
    <property type="match status" value="1"/>
</dbReference>
<dbReference type="GO" id="GO:0004674">
    <property type="term" value="F:protein serine/threonine kinase activity"/>
    <property type="evidence" value="ECO:0000318"/>
    <property type="project" value="GO_Central"/>
</dbReference>
<dbReference type="EnsemblMetazoa" id="PPA15221.1">
    <property type="protein sequence ID" value="PPA15221.1"/>
    <property type="gene ID" value="WBGene00104775"/>
</dbReference>
<dbReference type="Pfam" id="PF00454">
    <property type="entry name" value="PI3_PI4_kinase"/>
    <property type="match status" value="1"/>
</dbReference>
<dbReference type="SMART" id="SM01343">
    <property type="entry name" value="FATC"/>
    <property type="match status" value="1"/>
</dbReference>
<dbReference type="Proteomes" id="UP000005239">
    <property type="component" value="Unassembled WGS sequence"/>
</dbReference>
<accession>A0A8R1YEL3</accession>
<keyword evidence="7" id="KW-0227">DNA damage</keyword>
<feature type="region of interest" description="Disordered" evidence="12">
    <location>
        <begin position="279"/>
        <end position="299"/>
    </location>
</feature>
<dbReference type="InterPro" id="IPR003152">
    <property type="entry name" value="FATC_dom"/>
</dbReference>
<keyword evidence="4" id="KW-0723">Serine/threonine-protein kinase</keyword>
<protein>
    <recommendedName>
        <fullName evidence="3">non-specific serine/threonine protein kinase</fullName>
        <ecNumber evidence="3">2.7.11.1</ecNumber>
    </recommendedName>
</protein>
<dbReference type="PANTHER" id="PTHR11139:SF69">
    <property type="entry name" value="SERINE_THREONINE-PROTEIN KINASE ATR"/>
    <property type="match status" value="1"/>
</dbReference>
<dbReference type="Gene3D" id="1.10.1070.11">
    <property type="entry name" value="Phosphatidylinositol 3-/4-kinase, catalytic domain"/>
    <property type="match status" value="1"/>
</dbReference>
<dbReference type="PROSITE" id="PS50290">
    <property type="entry name" value="PI3_4_KINASE_3"/>
    <property type="match status" value="1"/>
</dbReference>
<evidence type="ECO:0000256" key="8">
    <source>
        <dbReference type="ARBA" id="ARBA00022777"/>
    </source>
</evidence>
<dbReference type="InterPro" id="IPR014009">
    <property type="entry name" value="PIK_FAT"/>
</dbReference>
<dbReference type="CDD" id="cd00136">
    <property type="entry name" value="PDZ_canonical"/>
    <property type="match status" value="1"/>
</dbReference>
<name>A0A2A6BAQ9_PRIPA</name>
<dbReference type="Pfam" id="PF08064">
    <property type="entry name" value="UME"/>
    <property type="match status" value="1"/>
</dbReference>
<dbReference type="GO" id="GO:0006281">
    <property type="term" value="P:DNA repair"/>
    <property type="evidence" value="ECO:0000318"/>
    <property type="project" value="GO_Central"/>
</dbReference>
<dbReference type="InterPro" id="IPR050517">
    <property type="entry name" value="DDR_Repair_Kinase"/>
</dbReference>
<dbReference type="PROSITE" id="PS51189">
    <property type="entry name" value="FAT"/>
    <property type="match status" value="1"/>
</dbReference>
<keyword evidence="10" id="KW-0234">DNA repair</keyword>
<dbReference type="PANTHER" id="PTHR11139">
    <property type="entry name" value="ATAXIA TELANGIECTASIA MUTATED ATM -RELATED"/>
    <property type="match status" value="1"/>
</dbReference>
<dbReference type="InterPro" id="IPR012993">
    <property type="entry name" value="UME"/>
</dbReference>
<evidence type="ECO:0000256" key="6">
    <source>
        <dbReference type="ARBA" id="ARBA00022741"/>
    </source>
</evidence>
<dbReference type="GO" id="GO:0000723">
    <property type="term" value="P:telomere maintenance"/>
    <property type="evidence" value="ECO:0000318"/>
    <property type="project" value="GO_Central"/>
</dbReference>
<feature type="compositionally biased region" description="Polar residues" evidence="12">
    <location>
        <begin position="812"/>
        <end position="821"/>
    </location>
</feature>
<dbReference type="Pfam" id="PF23593">
    <property type="entry name" value="HEAT_ATR"/>
    <property type="match status" value="1"/>
</dbReference>
<dbReference type="SMART" id="SM00146">
    <property type="entry name" value="PI3Kc"/>
    <property type="match status" value="1"/>
</dbReference>
<dbReference type="GO" id="GO:0005694">
    <property type="term" value="C:chromosome"/>
    <property type="evidence" value="ECO:0000318"/>
    <property type="project" value="GO_Central"/>
</dbReference>
<dbReference type="InterPro" id="IPR001478">
    <property type="entry name" value="PDZ"/>
</dbReference>
<dbReference type="Pfam" id="PF02259">
    <property type="entry name" value="FAT"/>
    <property type="match status" value="1"/>
</dbReference>
<dbReference type="EC" id="2.7.11.1" evidence="3"/>
<keyword evidence="15" id="KW-1185">Reference proteome</keyword>